<dbReference type="PANTHER" id="PTHR45703">
    <property type="entry name" value="DYNEIN HEAVY CHAIN"/>
    <property type="match status" value="1"/>
</dbReference>
<dbReference type="InterPro" id="IPR013602">
    <property type="entry name" value="Dynein_heavy_linker"/>
</dbReference>
<dbReference type="Gene3D" id="1.20.140.100">
    <property type="entry name" value="Dynein heavy chain, N-terminal domain 2"/>
    <property type="match status" value="1"/>
</dbReference>
<feature type="domain" description="Dynein heavy chain linker" evidence="1">
    <location>
        <begin position="3"/>
        <end position="114"/>
    </location>
</feature>
<comment type="caution">
    <text evidence="2">The sequence shown here is derived from an EMBL/GenBank/DDBJ whole genome shotgun (WGS) entry which is preliminary data.</text>
</comment>
<reference evidence="2" key="1">
    <citation type="submission" date="2023-10" db="EMBL/GenBank/DDBJ databases">
        <authorList>
            <person name="Chen Y."/>
            <person name="Shah S."/>
            <person name="Dougan E. K."/>
            <person name="Thang M."/>
            <person name="Chan C."/>
        </authorList>
    </citation>
    <scope>NUCLEOTIDE SEQUENCE [LARGE SCALE GENOMIC DNA]</scope>
</reference>
<dbReference type="InterPro" id="IPR026983">
    <property type="entry name" value="DHC"/>
</dbReference>
<gene>
    <name evidence="2" type="ORF">PCOR1329_LOCUS75279</name>
</gene>
<dbReference type="Proteomes" id="UP001189429">
    <property type="component" value="Unassembled WGS sequence"/>
</dbReference>
<organism evidence="2 3">
    <name type="scientific">Prorocentrum cordatum</name>
    <dbReference type="NCBI Taxonomy" id="2364126"/>
    <lineage>
        <taxon>Eukaryota</taxon>
        <taxon>Sar</taxon>
        <taxon>Alveolata</taxon>
        <taxon>Dinophyceae</taxon>
        <taxon>Prorocentrales</taxon>
        <taxon>Prorocentraceae</taxon>
        <taxon>Prorocentrum</taxon>
    </lineage>
</organism>
<protein>
    <recommendedName>
        <fullName evidence="1">Dynein heavy chain linker domain-containing protein</fullName>
    </recommendedName>
</protein>
<evidence type="ECO:0000313" key="2">
    <source>
        <dbReference type="EMBL" id="CAK0896954.1"/>
    </source>
</evidence>
<keyword evidence="3" id="KW-1185">Reference proteome</keyword>
<dbReference type="Pfam" id="PF08393">
    <property type="entry name" value="DHC_N2"/>
    <property type="match status" value="1"/>
</dbReference>
<dbReference type="InterPro" id="IPR042222">
    <property type="entry name" value="Dynein_2_N"/>
</dbReference>
<sequence>MFALRFLATFETEVVSWQRTLASITEVSSLLSEVQRTWAFLENLFIYSEEVKKELPEDSDNFVNVDHDVKQLLRRGAEVRLVRPFCCEPGIFEALEKAQAQLQVCEKALNEFMDGRLGPGKVWGGRYGEESKAISERAHLVKLVAAGEFRPRDVAGWLDSLAREYDKGALAMAGGLSDYP</sequence>
<evidence type="ECO:0000313" key="3">
    <source>
        <dbReference type="Proteomes" id="UP001189429"/>
    </source>
</evidence>
<name>A0ABN9XBL6_9DINO</name>
<proteinExistence type="predicted"/>
<dbReference type="EMBL" id="CAUYUJ010020262">
    <property type="protein sequence ID" value="CAK0896954.1"/>
    <property type="molecule type" value="Genomic_DNA"/>
</dbReference>
<evidence type="ECO:0000259" key="1">
    <source>
        <dbReference type="Pfam" id="PF08393"/>
    </source>
</evidence>
<accession>A0ABN9XBL6</accession>
<dbReference type="PANTHER" id="PTHR45703:SF8">
    <property type="entry name" value="DYNEINS HEAVY CHAIN"/>
    <property type="match status" value="1"/>
</dbReference>